<comment type="catalytic activity">
    <reaction evidence="7 9">
        <text>L-arginyl-[protein] + NAD(+) = N(omega)-(ADP-D-ribosyl)-L-arginyl-[protein] + nicotinamide + H(+)</text>
        <dbReference type="Rhea" id="RHEA:19149"/>
        <dbReference type="Rhea" id="RHEA-COMP:10532"/>
        <dbReference type="Rhea" id="RHEA-COMP:15087"/>
        <dbReference type="ChEBI" id="CHEBI:15378"/>
        <dbReference type="ChEBI" id="CHEBI:17154"/>
        <dbReference type="ChEBI" id="CHEBI:29965"/>
        <dbReference type="ChEBI" id="CHEBI:57540"/>
        <dbReference type="ChEBI" id="CHEBI:142554"/>
        <dbReference type="EC" id="2.4.2.31"/>
    </reaction>
</comment>
<dbReference type="EC" id="2.4.2.31" evidence="9"/>
<dbReference type="Gene3D" id="1.25.40.10">
    <property type="entry name" value="Tetratricopeptide repeat domain"/>
    <property type="match status" value="2"/>
</dbReference>
<dbReference type="PROSITE" id="PS51996">
    <property type="entry name" value="TR_MART"/>
    <property type="match status" value="1"/>
</dbReference>
<keyword evidence="5" id="KW-0677">Repeat</keyword>
<dbReference type="SMART" id="SM00028">
    <property type="entry name" value="TPR"/>
    <property type="match status" value="3"/>
</dbReference>
<sequence length="1070" mass="124499">MKDEHNFSPQNCVLDTTRVKMNKNDEKAIFTDGKFSCWIEEQGDLKINFGWHEHNENDVVEVFDHLSTSAGNTQSSVRSNATDLPTHLKHSCSTNSNNIEVIWLDSNADNNDDCLDTQARLGTLIQSSQVFLDSDECVDYIVSSDDRAVFLVTSGSLGRILVPLIHNTDQIIGIYVYCANVGTHIQWAQRYVKIYGIFNEKNTLFTKLIQDLESFDTSFDTFSMSGMIDTKKETSIKDLRAKEQSIVWYQLIIEALLRLEDTSDEKAEMVAECRKHYVNDEIECLKICDFENNFTPNDAIRWYTRDSFLYRLFNKAMRTQDVPFIYKFRFFLKALYNQLARVYNCETIHAQPIKEVYRGQMIRIEELQRLKDNVGYAVSFHSFLSATRDKQVAAIFSGNGKGRPFFESVVFCIKILGDFHPYIETNLRVMNSAGIDGKPFADITNYATYGGEQEILFAMGSVFKVLSIKLVDNIWYAKCNFYSGGIGNFLRYEFRSWNVLLGYNPRMDVIGDFLLQLNNYADAITFYISSAKDQSDHLAVAWANYKLGRLYMRKGEYQTALDYLQKAENLMLLHVDITDFWLKNVFETTGDTYMRRAQQQSDPKSDYEYAIVNYKKALNTVIKKKDNGVKQNPLEFQATKVILGSSNEEVMQAEISYKIFKAYCQMNNHADSEYFREVFLTTLLSNSIYSYEQSKINTHEVFTAGVDSRTADTVAIRQRLFSHVSYIVEGAVVPNHLEMYKRCTELIRLAIEEEKKLILCKFLSDMCSPFYPNPYDILIFYHKYNLFSGSKYENDYSQYIIHQKNILNADCSNAPSGFSLYMRLSLTDFYLDTTLEKRLASEELDQIFLIQMMDFHSALWIQRRDLLNISNGSCFDYQEKFVLARYYSYYENPPTSIGDAYQRLRMYESQLKLLITMDLTKAALANPYRNIARIYSYLYEYAMALENYEKCLEIVHTHMSPNVSFLRRTYALIAHEIVELYLNTNAVAHARDLMKLWLNFAHKYAVSDHVQLAAVYSRLIDICMRQEDYDLCLEYAEQELMHLQSVQQPENERIMECKEKLESFRKQRST</sequence>
<dbReference type="SUPFAM" id="SSF48452">
    <property type="entry name" value="TPR-like"/>
    <property type="match status" value="2"/>
</dbReference>
<dbReference type="GO" id="GO:0016779">
    <property type="term" value="F:nucleotidyltransferase activity"/>
    <property type="evidence" value="ECO:0007669"/>
    <property type="project" value="UniProtKB-KW"/>
</dbReference>
<dbReference type="EMBL" id="CAJNOJ010000153">
    <property type="protein sequence ID" value="CAF1208067.1"/>
    <property type="molecule type" value="Genomic_DNA"/>
</dbReference>
<evidence type="ECO:0000313" key="10">
    <source>
        <dbReference type="EMBL" id="CAF1208067.1"/>
    </source>
</evidence>
<proteinExistence type="inferred from homology"/>
<evidence type="ECO:0000256" key="2">
    <source>
        <dbReference type="ARBA" id="ARBA00022676"/>
    </source>
</evidence>
<dbReference type="PANTHER" id="PTHR45641">
    <property type="entry name" value="TETRATRICOPEPTIDE REPEAT PROTEIN (AFU_ORTHOLOGUE AFUA_6G03870)"/>
    <property type="match status" value="1"/>
</dbReference>
<keyword evidence="3 9" id="KW-0808">Transferase</keyword>
<evidence type="ECO:0000256" key="4">
    <source>
        <dbReference type="ARBA" id="ARBA00022695"/>
    </source>
</evidence>
<keyword evidence="9" id="KW-0520">NAD</keyword>
<dbReference type="OrthoDB" id="10475018at2759"/>
<name>A0A814WWR8_ADIRI</name>
<reference evidence="10" key="1">
    <citation type="submission" date="2021-02" db="EMBL/GenBank/DDBJ databases">
        <authorList>
            <person name="Nowell W R."/>
        </authorList>
    </citation>
    <scope>NUCLEOTIDE SEQUENCE</scope>
</reference>
<keyword evidence="4" id="KW-0548">Nucleotidyltransferase</keyword>
<dbReference type="PANTHER" id="PTHR45641:SF1">
    <property type="entry name" value="AAA+ ATPASE DOMAIN-CONTAINING PROTEIN"/>
    <property type="match status" value="1"/>
</dbReference>
<protein>
    <recommendedName>
        <fullName evidence="9">NAD(P)(+)--arginine ADP-ribosyltransferase</fullName>
        <ecNumber evidence="9">2.4.2.31</ecNumber>
    </recommendedName>
    <alternativeName>
        <fullName evidence="9">Mono(ADP-ribosyl)transferase</fullName>
    </alternativeName>
</protein>
<gene>
    <name evidence="10" type="ORF">EDS130_LOCUS25732</name>
</gene>
<dbReference type="InterPro" id="IPR011990">
    <property type="entry name" value="TPR-like_helical_dom_sf"/>
</dbReference>
<dbReference type="GO" id="GO:0106274">
    <property type="term" value="F:NAD+-protein-arginine ADP-ribosyltransferase activity"/>
    <property type="evidence" value="ECO:0007669"/>
    <property type="project" value="UniProtKB-EC"/>
</dbReference>
<dbReference type="InterPro" id="IPR019734">
    <property type="entry name" value="TPR_rpt"/>
</dbReference>
<keyword evidence="2 9" id="KW-0328">Glycosyltransferase</keyword>
<feature type="repeat" description="TPR" evidence="8">
    <location>
        <begin position="541"/>
        <end position="574"/>
    </location>
</feature>
<evidence type="ECO:0000256" key="7">
    <source>
        <dbReference type="ARBA" id="ARBA00047597"/>
    </source>
</evidence>
<keyword evidence="6 8" id="KW-0802">TPR repeat</keyword>
<dbReference type="AlphaFoldDB" id="A0A814WWR8"/>
<feature type="repeat" description="TPR" evidence="8">
    <location>
        <begin position="925"/>
        <end position="958"/>
    </location>
</feature>
<evidence type="ECO:0000256" key="9">
    <source>
        <dbReference type="RuleBase" id="RU361228"/>
    </source>
</evidence>
<dbReference type="Pfam" id="PF01129">
    <property type="entry name" value="ART"/>
    <property type="match status" value="1"/>
</dbReference>
<comment type="caution">
    <text evidence="10">The sequence shown here is derived from an EMBL/GenBank/DDBJ whole genome shotgun (WGS) entry which is preliminary data.</text>
</comment>
<evidence type="ECO:0000256" key="1">
    <source>
        <dbReference type="ARBA" id="ARBA00009558"/>
    </source>
</evidence>
<comment type="similarity">
    <text evidence="1 9">Belongs to the Arg-specific ADP-ribosyltransferase family.</text>
</comment>
<dbReference type="InterPro" id="IPR000768">
    <property type="entry name" value="ART"/>
</dbReference>
<dbReference type="Proteomes" id="UP000663852">
    <property type="component" value="Unassembled WGS sequence"/>
</dbReference>
<evidence type="ECO:0000256" key="6">
    <source>
        <dbReference type="ARBA" id="ARBA00022803"/>
    </source>
</evidence>
<dbReference type="Gene3D" id="3.90.176.10">
    <property type="entry name" value="Toxin ADP-ribosyltransferase, Chain A, domain 1"/>
    <property type="match status" value="1"/>
</dbReference>
<dbReference type="PROSITE" id="PS50005">
    <property type="entry name" value="TPR"/>
    <property type="match status" value="2"/>
</dbReference>
<evidence type="ECO:0000313" key="11">
    <source>
        <dbReference type="Proteomes" id="UP000663852"/>
    </source>
</evidence>
<accession>A0A814WWR8</accession>
<dbReference type="SUPFAM" id="SSF56399">
    <property type="entry name" value="ADP-ribosylation"/>
    <property type="match status" value="1"/>
</dbReference>
<dbReference type="Pfam" id="PF13424">
    <property type="entry name" value="TPR_12"/>
    <property type="match status" value="1"/>
</dbReference>
<keyword evidence="9" id="KW-0521">NADP</keyword>
<evidence type="ECO:0000256" key="8">
    <source>
        <dbReference type="PROSITE-ProRule" id="PRU00339"/>
    </source>
</evidence>
<evidence type="ECO:0000256" key="3">
    <source>
        <dbReference type="ARBA" id="ARBA00022679"/>
    </source>
</evidence>
<organism evidence="10 11">
    <name type="scientific">Adineta ricciae</name>
    <name type="common">Rotifer</name>
    <dbReference type="NCBI Taxonomy" id="249248"/>
    <lineage>
        <taxon>Eukaryota</taxon>
        <taxon>Metazoa</taxon>
        <taxon>Spiralia</taxon>
        <taxon>Gnathifera</taxon>
        <taxon>Rotifera</taxon>
        <taxon>Eurotatoria</taxon>
        <taxon>Bdelloidea</taxon>
        <taxon>Adinetida</taxon>
        <taxon>Adinetidae</taxon>
        <taxon>Adineta</taxon>
    </lineage>
</organism>
<evidence type="ECO:0000256" key="5">
    <source>
        <dbReference type="ARBA" id="ARBA00022737"/>
    </source>
</evidence>